<dbReference type="PANTHER" id="PTHR47566:SF1">
    <property type="entry name" value="PROTEIN NUD1"/>
    <property type="match status" value="1"/>
</dbReference>
<dbReference type="InterPro" id="IPR052574">
    <property type="entry name" value="CDIRP"/>
</dbReference>
<proteinExistence type="predicted"/>
<name>A0ABU7XW53_9FLAO</name>
<dbReference type="InterPro" id="IPR025875">
    <property type="entry name" value="Leu-rich_rpt_4"/>
</dbReference>
<dbReference type="Proteomes" id="UP001337305">
    <property type="component" value="Unassembled WGS sequence"/>
</dbReference>
<reference evidence="4 5" key="1">
    <citation type="submission" date="2022-09" db="EMBL/GenBank/DDBJ databases">
        <title>Genome sequencing of Flavivirga sp. MEBiC05379.</title>
        <authorList>
            <person name="Oh H.-M."/>
            <person name="Kwon K.K."/>
            <person name="Park M.J."/>
            <person name="Yang S.-H."/>
        </authorList>
    </citation>
    <scope>NUCLEOTIDE SEQUENCE [LARGE SCALE GENOMIC DNA]</scope>
    <source>
        <strain evidence="4 5">MEBiC05379</strain>
    </source>
</reference>
<dbReference type="SUPFAM" id="SSF52058">
    <property type="entry name" value="L domain-like"/>
    <property type="match status" value="1"/>
</dbReference>
<evidence type="ECO:0000313" key="4">
    <source>
        <dbReference type="EMBL" id="MEF3834952.1"/>
    </source>
</evidence>
<dbReference type="Pfam" id="PF12799">
    <property type="entry name" value="LRR_4"/>
    <property type="match status" value="1"/>
</dbReference>
<evidence type="ECO:0000256" key="3">
    <source>
        <dbReference type="SAM" id="SignalP"/>
    </source>
</evidence>
<accession>A0ABU7XW53</accession>
<feature type="signal peptide" evidence="3">
    <location>
        <begin position="1"/>
        <end position="19"/>
    </location>
</feature>
<protein>
    <submittedName>
        <fullName evidence="4">Leucine-rich repeat domain-containing protein</fullName>
    </submittedName>
</protein>
<dbReference type="RefSeq" id="WP_303307256.1">
    <property type="nucleotide sequence ID" value="NZ_JAODOP010000004.1"/>
</dbReference>
<feature type="chain" id="PRO_5045333670" evidence="3">
    <location>
        <begin position="20"/>
        <end position="222"/>
    </location>
</feature>
<dbReference type="PANTHER" id="PTHR47566">
    <property type="match status" value="1"/>
</dbReference>
<evidence type="ECO:0000313" key="5">
    <source>
        <dbReference type="Proteomes" id="UP001337305"/>
    </source>
</evidence>
<evidence type="ECO:0000256" key="1">
    <source>
        <dbReference type="ARBA" id="ARBA00022614"/>
    </source>
</evidence>
<keyword evidence="3" id="KW-0732">Signal</keyword>
<sequence>MRKLFFLYAFLLVALSSIGQNVNIPDNQFKKALLSSNCIDSDGDGKPDSDVDINNDNKIQINEIKNIEFLNVSFKDITSLEGIQEFENLKKLYCHDNQLKNLDVSKNKNLEVLYCYDNQITHLNLKKNKNLKKLGVRDNKLTKLDLSKNKKLEVLYCYKNLLTSLNIKNGNNVNMGSMWSYDNPNLTSIKVDNENNTYPICDKSNYKGWCKDPNTSYNNKTK</sequence>
<keyword evidence="2" id="KW-0677">Repeat</keyword>
<gene>
    <name evidence="4" type="ORF">N1F79_17605</name>
</gene>
<dbReference type="Gene3D" id="3.80.10.10">
    <property type="entry name" value="Ribonuclease Inhibitor"/>
    <property type="match status" value="1"/>
</dbReference>
<evidence type="ECO:0000256" key="2">
    <source>
        <dbReference type="ARBA" id="ARBA00022737"/>
    </source>
</evidence>
<dbReference type="EMBL" id="JAODOP010000004">
    <property type="protein sequence ID" value="MEF3834952.1"/>
    <property type="molecule type" value="Genomic_DNA"/>
</dbReference>
<organism evidence="4 5">
    <name type="scientific">Flavivirga spongiicola</name>
    <dbReference type="NCBI Taxonomy" id="421621"/>
    <lineage>
        <taxon>Bacteria</taxon>
        <taxon>Pseudomonadati</taxon>
        <taxon>Bacteroidota</taxon>
        <taxon>Flavobacteriia</taxon>
        <taxon>Flavobacteriales</taxon>
        <taxon>Flavobacteriaceae</taxon>
        <taxon>Flavivirga</taxon>
    </lineage>
</organism>
<dbReference type="InterPro" id="IPR032675">
    <property type="entry name" value="LRR_dom_sf"/>
</dbReference>
<keyword evidence="5" id="KW-1185">Reference proteome</keyword>
<comment type="caution">
    <text evidence="4">The sequence shown here is derived from an EMBL/GenBank/DDBJ whole genome shotgun (WGS) entry which is preliminary data.</text>
</comment>
<keyword evidence="1" id="KW-0433">Leucine-rich repeat</keyword>